<sequence length="312" mass="34757">MAKRKATAAADAGEQQHGKQQRKAGQQQRKQLQPAVVEDPAPPPVVAASNGGWKNKEKVLVVGSRGITYRFRHLMLDIGQLLPHCKRDAKMDSKSERGVINEVADLKGCSSVLYFEARKHKDLYLWVAKSPSGPSVKFHVTNVHTLEELKLSGNHLRGSRPVLSFDKSFDSEPHTQLLKEMLTQVFATPKRHHKSKPFFDHVISFSLADGRIWLRNYQVQPDPEAKKDVADSISLVEVGPRACLNPIKMFAGSFGGPVIYENAGYVSPNAIRSMLKRQQQGKYVAKVQSREQRKAHVAANPLPKDQLGGVFK</sequence>
<proteinExistence type="inferred from homology"/>
<dbReference type="InterPro" id="IPR007109">
    <property type="entry name" value="Brix"/>
</dbReference>
<evidence type="ECO:0000259" key="6">
    <source>
        <dbReference type="PROSITE" id="PS50833"/>
    </source>
</evidence>
<evidence type="ECO:0000256" key="3">
    <source>
        <dbReference type="ARBA" id="ARBA00022517"/>
    </source>
</evidence>
<dbReference type="GO" id="GO:0006364">
    <property type="term" value="P:rRNA processing"/>
    <property type="evidence" value="ECO:0007669"/>
    <property type="project" value="InterPro"/>
</dbReference>
<dbReference type="GO" id="GO:0005730">
    <property type="term" value="C:nucleolus"/>
    <property type="evidence" value="ECO:0007669"/>
    <property type="project" value="UniProtKB-SubCell"/>
</dbReference>
<name>A0A9D4YYI4_CHLVU</name>
<keyword evidence="3" id="KW-0690">Ribosome biogenesis</keyword>
<dbReference type="InterPro" id="IPR026532">
    <property type="entry name" value="BRX1"/>
</dbReference>
<comment type="caution">
    <text evidence="7">The sequence shown here is derived from an EMBL/GenBank/DDBJ whole genome shotgun (WGS) entry which is preliminary data.</text>
</comment>
<dbReference type="AlphaFoldDB" id="A0A9D4YYI4"/>
<protein>
    <recommendedName>
        <fullName evidence="6">Brix domain-containing protein</fullName>
    </recommendedName>
</protein>
<dbReference type="OrthoDB" id="1638493at2759"/>
<feature type="compositionally biased region" description="Low complexity" evidence="5">
    <location>
        <begin position="23"/>
        <end position="39"/>
    </location>
</feature>
<dbReference type="Pfam" id="PF04427">
    <property type="entry name" value="Brix"/>
    <property type="match status" value="1"/>
</dbReference>
<organism evidence="7 8">
    <name type="scientific">Chlorella vulgaris</name>
    <name type="common">Green alga</name>
    <dbReference type="NCBI Taxonomy" id="3077"/>
    <lineage>
        <taxon>Eukaryota</taxon>
        <taxon>Viridiplantae</taxon>
        <taxon>Chlorophyta</taxon>
        <taxon>core chlorophytes</taxon>
        <taxon>Trebouxiophyceae</taxon>
        <taxon>Chlorellales</taxon>
        <taxon>Chlorellaceae</taxon>
        <taxon>Chlorella clade</taxon>
        <taxon>Chlorella</taxon>
    </lineage>
</organism>
<comment type="similarity">
    <text evidence="2">Belongs to the BRX1 family.</text>
</comment>
<dbReference type="EMBL" id="SIDB01000005">
    <property type="protein sequence ID" value="KAI3432773.1"/>
    <property type="molecule type" value="Genomic_DNA"/>
</dbReference>
<evidence type="ECO:0000256" key="4">
    <source>
        <dbReference type="ARBA" id="ARBA00023242"/>
    </source>
</evidence>
<accession>A0A9D4YYI4</accession>
<keyword evidence="4" id="KW-0539">Nucleus</keyword>
<gene>
    <name evidence="7" type="ORF">D9Q98_004313</name>
</gene>
<feature type="domain" description="Brix" evidence="6">
    <location>
        <begin position="57"/>
        <end position="255"/>
    </location>
</feature>
<dbReference type="SUPFAM" id="SSF52954">
    <property type="entry name" value="Class II aaRS ABD-related"/>
    <property type="match status" value="1"/>
</dbReference>
<evidence type="ECO:0000256" key="2">
    <source>
        <dbReference type="ARBA" id="ARBA00006369"/>
    </source>
</evidence>
<dbReference type="SMART" id="SM00879">
    <property type="entry name" value="Brix"/>
    <property type="match status" value="1"/>
</dbReference>
<dbReference type="PANTHER" id="PTHR13634">
    <property type="entry name" value="RIBOSOME BIOGENESIS PROTEIN BRIX"/>
    <property type="match status" value="1"/>
</dbReference>
<evidence type="ECO:0000256" key="1">
    <source>
        <dbReference type="ARBA" id="ARBA00004604"/>
    </source>
</evidence>
<dbReference type="PANTHER" id="PTHR13634:SF0">
    <property type="entry name" value="RIBOSOME BIOGENESIS PROTEIN BRX1 HOMOLOG"/>
    <property type="match status" value="1"/>
</dbReference>
<dbReference type="GO" id="GO:0019843">
    <property type="term" value="F:rRNA binding"/>
    <property type="evidence" value="ECO:0007669"/>
    <property type="project" value="InterPro"/>
</dbReference>
<reference evidence="7" key="2">
    <citation type="submission" date="2020-11" db="EMBL/GenBank/DDBJ databases">
        <authorList>
            <person name="Cecchin M."/>
            <person name="Marcolungo L."/>
            <person name="Rossato M."/>
            <person name="Girolomoni L."/>
            <person name="Cosentino E."/>
            <person name="Cuine S."/>
            <person name="Li-Beisson Y."/>
            <person name="Delledonne M."/>
            <person name="Ballottari M."/>
        </authorList>
    </citation>
    <scope>NUCLEOTIDE SEQUENCE</scope>
    <source>
        <strain evidence="7">211/11P</strain>
        <tissue evidence="7">Whole cell</tissue>
    </source>
</reference>
<reference evidence="7" key="1">
    <citation type="journal article" date="2019" name="Plant J.">
        <title>Chlorella vulgaris genome assembly and annotation reveals the molecular basis for metabolic acclimation to high light conditions.</title>
        <authorList>
            <person name="Cecchin M."/>
            <person name="Marcolungo L."/>
            <person name="Rossato M."/>
            <person name="Girolomoni L."/>
            <person name="Cosentino E."/>
            <person name="Cuine S."/>
            <person name="Li-Beisson Y."/>
            <person name="Delledonne M."/>
            <person name="Ballottari M."/>
        </authorList>
    </citation>
    <scope>NUCLEOTIDE SEQUENCE</scope>
    <source>
        <strain evidence="7">211/11P</strain>
    </source>
</reference>
<feature type="region of interest" description="Disordered" evidence="5">
    <location>
        <begin position="1"/>
        <end position="50"/>
    </location>
</feature>
<evidence type="ECO:0000313" key="7">
    <source>
        <dbReference type="EMBL" id="KAI3432773.1"/>
    </source>
</evidence>
<dbReference type="PROSITE" id="PS50833">
    <property type="entry name" value="BRIX"/>
    <property type="match status" value="1"/>
</dbReference>
<comment type="subcellular location">
    <subcellularLocation>
        <location evidence="1">Nucleus</location>
        <location evidence="1">Nucleolus</location>
    </subcellularLocation>
</comment>
<evidence type="ECO:0000313" key="8">
    <source>
        <dbReference type="Proteomes" id="UP001055712"/>
    </source>
</evidence>
<dbReference type="Proteomes" id="UP001055712">
    <property type="component" value="Unassembled WGS sequence"/>
</dbReference>
<dbReference type="GO" id="GO:0000027">
    <property type="term" value="P:ribosomal large subunit assembly"/>
    <property type="evidence" value="ECO:0007669"/>
    <property type="project" value="TreeGrafter"/>
</dbReference>
<keyword evidence="8" id="KW-1185">Reference proteome</keyword>
<evidence type="ECO:0000256" key="5">
    <source>
        <dbReference type="SAM" id="MobiDB-lite"/>
    </source>
</evidence>